<dbReference type="Gene3D" id="2.120.10.30">
    <property type="entry name" value="TolB, C-terminal domain"/>
    <property type="match status" value="6"/>
</dbReference>
<evidence type="ECO:0000313" key="3">
    <source>
        <dbReference type="Proteomes" id="UP000501534"/>
    </source>
</evidence>
<dbReference type="SUPFAM" id="SSF101898">
    <property type="entry name" value="NHL repeat"/>
    <property type="match status" value="2"/>
</dbReference>
<dbReference type="InterPro" id="IPR011042">
    <property type="entry name" value="6-blade_b-propeller_TolB-like"/>
</dbReference>
<dbReference type="InterPro" id="IPR001258">
    <property type="entry name" value="NHL_repeat"/>
</dbReference>
<dbReference type="EMBL" id="CP053069">
    <property type="protein sequence ID" value="QJR09179.1"/>
    <property type="molecule type" value="Genomic_DNA"/>
</dbReference>
<keyword evidence="3" id="KW-1185">Reference proteome</keyword>
<dbReference type="PANTHER" id="PTHR13833:SF71">
    <property type="entry name" value="NHL DOMAIN-CONTAINING PROTEIN"/>
    <property type="match status" value="1"/>
</dbReference>
<sequence length="697" mass="69503">MIRLVLGAAIAALVAACGGGGGGSELQPPPAPPPNARLELVAGASGGSGSADGAYANARLSGPVGITTDGAGTIYVTEPLSNRIRRAVGGVVSKFPTSQTGAPGFVDGLNALFYQPSAIAASSGGTAYVADTYNHAIRQIDAAGNTTTLAGSAERGYADGTGAAARFLFPQGIVRDATGNLFVLDTGNAAIRRVTPAGVVTTFAGNPNLHATIDGQGTAASFFIPTAIAIDATGNLYVADNGTIRFVTSFGLVTTLAGASGQLQVVDGPSGTARFGDIGGIAVANDATVFVTENVHNVIRQRAPSGLVTTVAGTLDATGSADGAGAAARFNHPAGITVDAGTGNLLIADTDNHTIRLLTRAGSVLTLIGAAPPRGATDGAGAAARFGFVTDLALDVAGNVLVADWGNFAIRRLDATNNVQTIAGVLGSNGTQDGPAGTGRFMGPGAVASDGAGNLYVVDTQTFFCHTPLFCESNSSAIRRVDPAGTITTLAGDLALAGDADGTGTAARFRAAVDIAIDSAGNLYVSDFSSATIRRVTPAGVVTTIAGSPRLRSHTDGTGSQARFLGPRGLVIDRDGNLFVADGGSMIRKVTPAGVVTTIAGTATPADGTDGNGAAARFASVNRLAIDSDGNLYATDASTIRKITPTGVVTTVAGTKGQDGFTPGRLPGVVTPRSLVVKGTDLYIGIDSGIAVLRNRP</sequence>
<evidence type="ECO:0008006" key="4">
    <source>
        <dbReference type="Google" id="ProtNLM"/>
    </source>
</evidence>
<gene>
    <name evidence="2" type="ORF">DSM104443_00215</name>
</gene>
<dbReference type="Pfam" id="PF01436">
    <property type="entry name" value="NHL"/>
    <property type="match status" value="2"/>
</dbReference>
<dbReference type="PROSITE" id="PS51257">
    <property type="entry name" value="PROKAR_LIPOPROTEIN"/>
    <property type="match status" value="1"/>
</dbReference>
<dbReference type="Proteomes" id="UP000501534">
    <property type="component" value="Chromosome"/>
</dbReference>
<dbReference type="KEGG" id="uru:DSM104443_00215"/>
<evidence type="ECO:0000256" key="1">
    <source>
        <dbReference type="ARBA" id="ARBA00022737"/>
    </source>
</evidence>
<proteinExistence type="predicted"/>
<dbReference type="PANTHER" id="PTHR13833">
    <property type="match status" value="1"/>
</dbReference>
<protein>
    <recommendedName>
        <fullName evidence="4">NHL repeat-containing protein</fullName>
    </recommendedName>
</protein>
<reference evidence="2 3" key="1">
    <citation type="submission" date="2020-04" db="EMBL/GenBank/DDBJ databases">
        <title>Usitatibacter rugosus gen. nov., sp. nov. and Usitatibacter palustris sp. nov., novel members of Usitatibacteraceae fam. nov. within the order Nitrosomonadales isolated from soil.</title>
        <authorList>
            <person name="Huber K.J."/>
            <person name="Neumann-Schaal M."/>
            <person name="Geppert A."/>
            <person name="Luckner M."/>
            <person name="Wanner G."/>
            <person name="Overmann J."/>
        </authorList>
    </citation>
    <scope>NUCLEOTIDE SEQUENCE [LARGE SCALE GENOMIC DNA]</scope>
    <source>
        <strain evidence="2 3">0125_3</strain>
    </source>
</reference>
<name>A0A6M4GPB6_9PROT</name>
<keyword evidence="1" id="KW-0677">Repeat</keyword>
<dbReference type="AlphaFoldDB" id="A0A6M4GPB6"/>
<evidence type="ECO:0000313" key="2">
    <source>
        <dbReference type="EMBL" id="QJR09179.1"/>
    </source>
</evidence>
<organism evidence="2 3">
    <name type="scientific">Usitatibacter rugosus</name>
    <dbReference type="NCBI Taxonomy" id="2732067"/>
    <lineage>
        <taxon>Bacteria</taxon>
        <taxon>Pseudomonadati</taxon>
        <taxon>Pseudomonadota</taxon>
        <taxon>Betaproteobacteria</taxon>
        <taxon>Nitrosomonadales</taxon>
        <taxon>Usitatibacteraceae</taxon>
        <taxon>Usitatibacter</taxon>
    </lineage>
</organism>
<dbReference type="RefSeq" id="WP_171088871.1">
    <property type="nucleotide sequence ID" value="NZ_CP053069.1"/>
</dbReference>
<accession>A0A6M4GPB6</accession>